<feature type="compositionally biased region" description="Polar residues" evidence="1">
    <location>
        <begin position="498"/>
        <end position="508"/>
    </location>
</feature>
<protein>
    <submittedName>
        <fullName evidence="2">Uncharacterized protein</fullName>
    </submittedName>
</protein>
<feature type="region of interest" description="Disordered" evidence="1">
    <location>
        <begin position="1000"/>
        <end position="1024"/>
    </location>
</feature>
<proteinExistence type="predicted"/>
<feature type="compositionally biased region" description="Polar residues" evidence="1">
    <location>
        <begin position="686"/>
        <end position="708"/>
    </location>
</feature>
<feature type="region of interest" description="Disordered" evidence="1">
    <location>
        <begin position="1049"/>
        <end position="1072"/>
    </location>
</feature>
<dbReference type="OrthoDB" id="3540796at2759"/>
<accession>W9CIW6</accession>
<gene>
    <name evidence="2" type="ORF">SBOR_5118</name>
</gene>
<feature type="compositionally biased region" description="Polar residues" evidence="1">
    <location>
        <begin position="1427"/>
        <end position="1475"/>
    </location>
</feature>
<evidence type="ECO:0000256" key="1">
    <source>
        <dbReference type="SAM" id="MobiDB-lite"/>
    </source>
</evidence>
<feature type="compositionally biased region" description="Polar residues" evidence="1">
    <location>
        <begin position="122"/>
        <end position="144"/>
    </location>
</feature>
<feature type="region of interest" description="Disordered" evidence="1">
    <location>
        <begin position="1491"/>
        <end position="1593"/>
    </location>
</feature>
<feature type="compositionally biased region" description="Low complexity" evidence="1">
    <location>
        <begin position="1570"/>
        <end position="1582"/>
    </location>
</feature>
<feature type="region of interest" description="Disordered" evidence="1">
    <location>
        <begin position="892"/>
        <end position="973"/>
    </location>
</feature>
<feature type="compositionally biased region" description="Polar residues" evidence="1">
    <location>
        <begin position="718"/>
        <end position="731"/>
    </location>
</feature>
<dbReference type="HOGENOM" id="CLU_235793_0_0_1"/>
<name>W9CIW6_SCLBF</name>
<feature type="region of interest" description="Disordered" evidence="1">
    <location>
        <begin position="478"/>
        <end position="532"/>
    </location>
</feature>
<feature type="compositionally biased region" description="Polar residues" evidence="1">
    <location>
        <begin position="1491"/>
        <end position="1532"/>
    </location>
</feature>
<feature type="compositionally biased region" description="Polar residues" evidence="1">
    <location>
        <begin position="1307"/>
        <end position="1328"/>
    </location>
</feature>
<dbReference type="EMBL" id="AYSA01000244">
    <property type="protein sequence ID" value="ESZ94470.1"/>
    <property type="molecule type" value="Genomic_DNA"/>
</dbReference>
<feature type="compositionally biased region" description="Polar residues" evidence="1">
    <location>
        <begin position="1180"/>
        <end position="1226"/>
    </location>
</feature>
<feature type="region of interest" description="Disordered" evidence="1">
    <location>
        <begin position="109"/>
        <end position="149"/>
    </location>
</feature>
<keyword evidence="3" id="KW-1185">Reference proteome</keyword>
<feature type="region of interest" description="Disordered" evidence="1">
    <location>
        <begin position="686"/>
        <end position="745"/>
    </location>
</feature>
<feature type="compositionally biased region" description="Polar residues" evidence="1">
    <location>
        <begin position="1541"/>
        <end position="1569"/>
    </location>
</feature>
<feature type="region of interest" description="Disordered" evidence="1">
    <location>
        <begin position="1416"/>
        <end position="1475"/>
    </location>
</feature>
<organism evidence="2 3">
    <name type="scientific">Sclerotinia borealis (strain F-4128)</name>
    <dbReference type="NCBI Taxonomy" id="1432307"/>
    <lineage>
        <taxon>Eukaryota</taxon>
        <taxon>Fungi</taxon>
        <taxon>Dikarya</taxon>
        <taxon>Ascomycota</taxon>
        <taxon>Pezizomycotina</taxon>
        <taxon>Leotiomycetes</taxon>
        <taxon>Helotiales</taxon>
        <taxon>Sclerotiniaceae</taxon>
        <taxon>Sclerotinia</taxon>
    </lineage>
</organism>
<evidence type="ECO:0000313" key="3">
    <source>
        <dbReference type="Proteomes" id="UP000019487"/>
    </source>
</evidence>
<feature type="compositionally biased region" description="Polar residues" evidence="1">
    <location>
        <begin position="903"/>
        <end position="914"/>
    </location>
</feature>
<sequence>MGKRDDICSFLGYEKDKPTKDRRNLLKATSTFLADYEARGGKVYGKKAESIGRRLCAMNFLEEEGRGERFWPPTSDESLAYDDAEDKETIIDNVADLFFIHARSNYCKQHANQRNKKHDDTSPPSNISNRHMSNRPPTLTNTEETYLEDEEPQFTYSSSLMTIRPELCLAPWLDPPKRFDRNVAVPWVESLNPKSLPDPPENVRWPAAADKEIQYFMHRWLFYYTIDLENGTDDGVQSLVDILRNDKGVNTELDGTQLREFRKRIVDRVKFFTEVFVNHQFVEVQDDVPRMTARFRNIWTTLKYETPTPRINYRRSVEEVPRESPRKRRKLSKKAEDNAIDISRPKRKPWSEHAWRRKTIPPPADMTFPNLLSRKSPNIGPVTVVKSSQNAVEEEESEGEACDECEIHGRCETTMRNFKMSVEIPPPTKAISSEYNKIIKMEEESTIEVLPLGTTLIEPLDEDFSSETIEVVPRAHEKVTKVSSPNPDEIPIFEKTSPHAQNEAQVSKEQLPLPYQSNDRSEDRGNSQKPPALDVPVVANQLSQTVAAGPEVNEVVDTQAEVSDSAHSSPKVENQHQLSPTADKSSSPAINAQSQIIIGTSTQPLGLDVNKSLWREPVKPASPKEVVGHTDECSRGITSLLETTMEKDNHNASYSKVPSTNSFADSPQKYGPFHDLECLNKLFSSSGSRPKVTQHSHSPASIPPTSSTETHKSEIDLKSSSVNATLDSSTPRTPPSIDLISNVNTRNKIPSEGQISVASQPAMEVLKTLTRSPDTTQPQSGDSGQISVSKVLETSRKSFDRDPPGLTRTPLPSVPLTSKNCQEMANPLPAARSPVKIMEECHKPNPSPPRLPQKPVQNLQAALREPLIPTFQPINRPMNEITPSSSICHVSLGTEPPQPSPALKSQYSATSTYSAPMASQEVRSQNQSQNTDQNYKQNKALPAQNGAYEPTITGTSLGPPRARDSHLDSNPDNGVYPMAFIKNLTDSKNGIWMQANSRKRALEGTSIKPRKTRSRKKSGLPEKLATKPATVQYAPVLSAHAGQNIAPSAMQTKSPTQPVHGREHSPQPPHPQLINHLRIRDEIGVYSNSSYPPAFKTTNPSLSTSNQLSVIQTDNMAQNMLSYHANQERPMLDYLALAEKMHSSYDRYSQDRGNIETSVDVQHSTPVASSTRPPRTSSTLQIQPSLSENPQTTRSEQGMANHGTQQSEGSPNNGEQSGINSQSGLQQMRALADASEQSKINPGVVTTQNQSPSNSNAYINTSIDHRNQSSNSAHLRYSPQAGPLEAAMRYGAFVSNATGSAIPKSASVASPNTPQNLKEPQGTRSRAYNDVQQSNPTQTNQYLNQESQTPKNHYQMPHKTSPESYRSQDPWWNSLAANYNIKKILPKPVSQSDPNILHNRLLTNDTPVSTIQIVPPLQAENRESLPDTRQVTPQVSERSLSTGSQASKIYRQTPQTQQADQHSAQSSITQASPARSYSGNQYMIQPTLIQRSNSTSQSAQPPSAVQASTPNNQFLNQAPSRSSNTRVPSPKTQLHEPPNQPSNLPDTLSEGQYTKHTTGQSPNTQTADFQNQPSNQSPIQPSTAQSSVSQNRFANRPTTQFSPIQALSPQNQYAGPPVIQQASPASVPFDPEYNDRKYQAAPRNRYGGPPIAQQASSSSVPYNPEYNDRQNQVAPQYPYPKRPQQPMEAQTLTMQAQQKLFNGQQPLDWTQYRLHGPRLQTTMNSGNSSPRQPPTITTNQAANTPTMPTIFNSTLPPTPPTPAVIHTKLDTVSQYPVLTHPLIGSATPQQTPAVILRPKLDTIPRYASVTYTLATPQQTPTTPRAVGPKLDFYLQRANSIIDTTSSFSYHYMEGLSLPNLFYFFAQRSGVPLERLDELTFRCMFGEYQQFVIGKDMGDVEWKRARKRIWRNWDREVRASTQNGDDDDEDFWEVNILIGKCA</sequence>
<feature type="region of interest" description="Disordered" evidence="1">
    <location>
        <begin position="316"/>
        <end position="340"/>
    </location>
</feature>
<feature type="compositionally biased region" description="Polar residues" evidence="1">
    <location>
        <begin position="1583"/>
        <end position="1593"/>
    </location>
</feature>
<feature type="region of interest" description="Disordered" evidence="1">
    <location>
        <begin position="1719"/>
        <end position="1742"/>
    </location>
</feature>
<feature type="region of interest" description="Disordered" evidence="1">
    <location>
        <begin position="1157"/>
        <end position="1260"/>
    </location>
</feature>
<feature type="compositionally biased region" description="Low complexity" evidence="1">
    <location>
        <begin position="1164"/>
        <end position="1179"/>
    </location>
</feature>
<feature type="region of interest" description="Disordered" evidence="1">
    <location>
        <begin position="1346"/>
        <end position="1365"/>
    </location>
</feature>
<dbReference type="Proteomes" id="UP000019487">
    <property type="component" value="Unassembled WGS sequence"/>
</dbReference>
<reference evidence="2 3" key="1">
    <citation type="journal article" date="2014" name="Genome Announc.">
        <title>Draft genome sequence of Sclerotinia borealis, a psychrophilic plant pathogenic fungus.</title>
        <authorList>
            <person name="Mardanov A.V."/>
            <person name="Beletsky A.V."/>
            <person name="Kadnikov V.V."/>
            <person name="Ignatov A.N."/>
            <person name="Ravin N.V."/>
        </authorList>
    </citation>
    <scope>NUCLEOTIDE SEQUENCE [LARGE SCALE GENOMIC DNA]</scope>
    <source>
        <strain evidence="3">F-4157</strain>
    </source>
</reference>
<feature type="compositionally biased region" description="Polar residues" evidence="1">
    <location>
        <begin position="1235"/>
        <end position="1260"/>
    </location>
</feature>
<comment type="caution">
    <text evidence="2">The sequence shown here is derived from an EMBL/GenBank/DDBJ whole genome shotgun (WGS) entry which is preliminary data.</text>
</comment>
<feature type="region of interest" description="Disordered" evidence="1">
    <location>
        <begin position="795"/>
        <end position="820"/>
    </location>
</feature>
<feature type="region of interest" description="Disordered" evidence="1">
    <location>
        <begin position="1303"/>
        <end position="1328"/>
    </location>
</feature>
<feature type="compositionally biased region" description="Basic residues" evidence="1">
    <location>
        <begin position="1008"/>
        <end position="1018"/>
    </location>
</feature>
<dbReference type="STRING" id="1432307.W9CIW6"/>
<feature type="region of interest" description="Disordered" evidence="1">
    <location>
        <begin position="560"/>
        <end position="590"/>
    </location>
</feature>
<evidence type="ECO:0000313" key="2">
    <source>
        <dbReference type="EMBL" id="ESZ94470.1"/>
    </source>
</evidence>
<feature type="region of interest" description="Disordered" evidence="1">
    <location>
        <begin position="1608"/>
        <end position="1688"/>
    </location>
</feature>
<feature type="compositionally biased region" description="Polar residues" evidence="1">
    <location>
        <begin position="921"/>
        <end position="937"/>
    </location>
</feature>